<dbReference type="InterPro" id="IPR001878">
    <property type="entry name" value="Znf_CCHC"/>
</dbReference>
<feature type="region of interest" description="Disordered" evidence="5">
    <location>
        <begin position="269"/>
        <end position="288"/>
    </location>
</feature>
<dbReference type="InterPro" id="IPR036875">
    <property type="entry name" value="Znf_CCHC_sf"/>
</dbReference>
<dbReference type="PANTHER" id="PTHR33680:SF1">
    <property type="entry name" value="OS05G0489500 PROTEIN"/>
    <property type="match status" value="1"/>
</dbReference>
<dbReference type="AlphaFoldDB" id="A0AAW1HJ74"/>
<feature type="domain" description="CCHC-type" evidence="6">
    <location>
        <begin position="326"/>
        <end position="340"/>
    </location>
</feature>
<feature type="domain" description="GRF-type" evidence="7">
    <location>
        <begin position="135"/>
        <end position="178"/>
    </location>
</feature>
<dbReference type="Proteomes" id="UP001443914">
    <property type="component" value="Unassembled WGS sequence"/>
</dbReference>
<dbReference type="PROSITE" id="PS51999">
    <property type="entry name" value="ZF_GRF"/>
    <property type="match status" value="2"/>
</dbReference>
<feature type="compositionally biased region" description="Low complexity" evidence="5">
    <location>
        <begin position="50"/>
        <end position="59"/>
    </location>
</feature>
<protein>
    <submittedName>
        <fullName evidence="8">Uncharacterized protein</fullName>
    </submittedName>
</protein>
<accession>A0AAW1HJ74</accession>
<dbReference type="GO" id="GO:0008270">
    <property type="term" value="F:zinc ion binding"/>
    <property type="evidence" value="ECO:0007669"/>
    <property type="project" value="UniProtKB-KW"/>
</dbReference>
<feature type="region of interest" description="Disordered" evidence="5">
    <location>
        <begin position="40"/>
        <end position="59"/>
    </location>
</feature>
<dbReference type="GO" id="GO:0003676">
    <property type="term" value="F:nucleic acid binding"/>
    <property type="evidence" value="ECO:0007669"/>
    <property type="project" value="InterPro"/>
</dbReference>
<feature type="domain" description="CCHC-type" evidence="6">
    <location>
        <begin position="359"/>
        <end position="372"/>
    </location>
</feature>
<organism evidence="8 9">
    <name type="scientific">Saponaria officinalis</name>
    <name type="common">Common soapwort</name>
    <name type="synonym">Lychnis saponaria</name>
    <dbReference type="NCBI Taxonomy" id="3572"/>
    <lineage>
        <taxon>Eukaryota</taxon>
        <taxon>Viridiplantae</taxon>
        <taxon>Streptophyta</taxon>
        <taxon>Embryophyta</taxon>
        <taxon>Tracheophyta</taxon>
        <taxon>Spermatophyta</taxon>
        <taxon>Magnoliopsida</taxon>
        <taxon>eudicotyledons</taxon>
        <taxon>Gunneridae</taxon>
        <taxon>Pentapetalae</taxon>
        <taxon>Caryophyllales</taxon>
        <taxon>Caryophyllaceae</taxon>
        <taxon>Caryophylleae</taxon>
        <taxon>Saponaria</taxon>
    </lineage>
</organism>
<keyword evidence="3" id="KW-0862">Zinc</keyword>
<evidence type="ECO:0000313" key="8">
    <source>
        <dbReference type="EMBL" id="KAK9676500.1"/>
    </source>
</evidence>
<keyword evidence="2 4" id="KW-0863">Zinc-finger</keyword>
<keyword evidence="1" id="KW-0479">Metal-binding</keyword>
<dbReference type="Gene3D" id="4.10.60.10">
    <property type="entry name" value="Zinc finger, CCHC-type"/>
    <property type="match status" value="3"/>
</dbReference>
<evidence type="ECO:0000256" key="5">
    <source>
        <dbReference type="SAM" id="MobiDB-lite"/>
    </source>
</evidence>
<dbReference type="PANTHER" id="PTHR33680">
    <property type="entry name" value="OS07G0190500 PROTEIN"/>
    <property type="match status" value="1"/>
</dbReference>
<evidence type="ECO:0000256" key="2">
    <source>
        <dbReference type="ARBA" id="ARBA00022771"/>
    </source>
</evidence>
<dbReference type="InterPro" id="IPR010666">
    <property type="entry name" value="Znf_GRF"/>
</dbReference>
<dbReference type="Pfam" id="PF00098">
    <property type="entry name" value="zf-CCHC"/>
    <property type="match status" value="3"/>
</dbReference>
<evidence type="ECO:0000256" key="1">
    <source>
        <dbReference type="ARBA" id="ARBA00022723"/>
    </source>
</evidence>
<dbReference type="SMART" id="SM00343">
    <property type="entry name" value="ZnF_C2HC"/>
    <property type="match status" value="3"/>
</dbReference>
<feature type="domain" description="GRF-type" evidence="7">
    <location>
        <begin position="211"/>
        <end position="254"/>
    </location>
</feature>
<keyword evidence="9" id="KW-1185">Reference proteome</keyword>
<dbReference type="EMBL" id="JBDFQZ010000011">
    <property type="protein sequence ID" value="KAK9676500.1"/>
    <property type="molecule type" value="Genomic_DNA"/>
</dbReference>
<proteinExistence type="predicted"/>
<evidence type="ECO:0000256" key="3">
    <source>
        <dbReference type="ARBA" id="ARBA00022833"/>
    </source>
</evidence>
<dbReference type="Pfam" id="PF06839">
    <property type="entry name" value="Zn_ribbon_GRF"/>
    <property type="match status" value="2"/>
</dbReference>
<reference evidence="8" key="1">
    <citation type="submission" date="2024-03" db="EMBL/GenBank/DDBJ databases">
        <title>WGS assembly of Saponaria officinalis var. Norfolk2.</title>
        <authorList>
            <person name="Jenkins J."/>
            <person name="Shu S."/>
            <person name="Grimwood J."/>
            <person name="Barry K."/>
            <person name="Goodstein D."/>
            <person name="Schmutz J."/>
            <person name="Leebens-Mack J."/>
            <person name="Osbourn A."/>
        </authorList>
    </citation>
    <scope>NUCLEOTIDE SEQUENCE [LARGE SCALE GENOMIC DNA]</scope>
    <source>
        <strain evidence="8">JIC</strain>
    </source>
</reference>
<gene>
    <name evidence="8" type="ORF">RND81_11G081300</name>
</gene>
<dbReference type="SUPFAM" id="SSF57756">
    <property type="entry name" value="Retrovirus zinc finger-like domains"/>
    <property type="match status" value="2"/>
</dbReference>
<feature type="domain" description="CCHC-type" evidence="6">
    <location>
        <begin position="105"/>
        <end position="118"/>
    </location>
</feature>
<name>A0AAW1HJ74_SAPOF</name>
<evidence type="ECO:0000259" key="6">
    <source>
        <dbReference type="PROSITE" id="PS50158"/>
    </source>
</evidence>
<evidence type="ECO:0000256" key="4">
    <source>
        <dbReference type="PROSITE-ProRule" id="PRU00047"/>
    </source>
</evidence>
<evidence type="ECO:0000313" key="9">
    <source>
        <dbReference type="Proteomes" id="UP001443914"/>
    </source>
</evidence>
<sequence>MSENPITIPDDYEDVSFLAELDAAEAHAISLSSAKRRRVTLSSSLPPPSSSTASPNSISDLRHEGAYTAALKGSKSLTWQSKITNAAATVTPEFSPRATVGGGACYKCGVEGHWARDCNVSSSVPGAGKEVVKECACGMGSCVVLTANTERNRGRKFFKCPVRQENGGCGFFEWYDESSVANASTQERARDYNISTSASAAGEGSEVTKECACGLGSCLVLTANTERNRGRKFFRCPVRQENGGCGFFEWCGESSGDRAYVQDGALKSGHQQDVYQHPSNNGTTGFTRSWDGYNQGTTFPKTGYGAVPKFETSDNKGYGVRSGSSCFKCGEEGHWARDCPGTSSNTATSIREKSSSDGCYKCGQSGHWAKDCSPSQTTTVRYH</sequence>
<dbReference type="PROSITE" id="PS50158">
    <property type="entry name" value="ZF_CCHC"/>
    <property type="match status" value="3"/>
</dbReference>
<comment type="caution">
    <text evidence="8">The sequence shown here is derived from an EMBL/GenBank/DDBJ whole genome shotgun (WGS) entry which is preliminary data.</text>
</comment>
<evidence type="ECO:0000259" key="7">
    <source>
        <dbReference type="PROSITE" id="PS51999"/>
    </source>
</evidence>